<proteinExistence type="predicted"/>
<dbReference type="VEuPathDB" id="VectorBase:GPPI042034"/>
<dbReference type="Proteomes" id="UP000092460">
    <property type="component" value="Unassembled WGS sequence"/>
</dbReference>
<reference evidence="1" key="2">
    <citation type="submission" date="2020-05" db="UniProtKB">
        <authorList>
            <consortium name="EnsemblMetazoa"/>
        </authorList>
    </citation>
    <scope>IDENTIFICATION</scope>
    <source>
        <strain evidence="1">IAEA</strain>
    </source>
</reference>
<dbReference type="STRING" id="67801.A0A1B0BVR7"/>
<dbReference type="AlphaFoldDB" id="A0A1B0BVR7"/>
<dbReference type="Gene3D" id="1.10.20.10">
    <property type="entry name" value="Histone, subunit A"/>
    <property type="match status" value="1"/>
</dbReference>
<dbReference type="EnsemblMetazoa" id="GPPI042034-RA">
    <property type="protein sequence ID" value="GPPI042034-PA"/>
    <property type="gene ID" value="GPPI042034"/>
</dbReference>
<evidence type="ECO:0000313" key="2">
    <source>
        <dbReference type="Proteomes" id="UP000092460"/>
    </source>
</evidence>
<keyword evidence="2" id="KW-1185">Reference proteome</keyword>
<name>A0A1B0BVR7_9MUSC</name>
<sequence>MGLKSLINKTINRNTFLLLPKPITPRHVQLAIRGDKELDAFIKVIIGGGGVFPHLYQFLSTDKPKYCEK</sequence>
<dbReference type="EMBL" id="JXJN01021438">
    <property type="status" value="NOT_ANNOTATED_CDS"/>
    <property type="molecule type" value="Genomic_DNA"/>
</dbReference>
<dbReference type="GO" id="GO:0046982">
    <property type="term" value="F:protein heterodimerization activity"/>
    <property type="evidence" value="ECO:0007669"/>
    <property type="project" value="InterPro"/>
</dbReference>
<accession>A0A1B0BVR7</accession>
<evidence type="ECO:0008006" key="3">
    <source>
        <dbReference type="Google" id="ProtNLM"/>
    </source>
</evidence>
<evidence type="ECO:0000313" key="1">
    <source>
        <dbReference type="EnsemblMetazoa" id="GPPI042034-PA"/>
    </source>
</evidence>
<reference evidence="2" key="1">
    <citation type="submission" date="2015-01" db="EMBL/GenBank/DDBJ databases">
        <authorList>
            <person name="Aksoy S."/>
            <person name="Warren W."/>
            <person name="Wilson R.K."/>
        </authorList>
    </citation>
    <scope>NUCLEOTIDE SEQUENCE [LARGE SCALE GENOMIC DNA]</scope>
    <source>
        <strain evidence="2">IAEA</strain>
    </source>
</reference>
<dbReference type="InterPro" id="IPR009072">
    <property type="entry name" value="Histone-fold"/>
</dbReference>
<dbReference type="SUPFAM" id="SSF47113">
    <property type="entry name" value="Histone-fold"/>
    <property type="match status" value="1"/>
</dbReference>
<organism evidence="1 2">
    <name type="scientific">Glossina palpalis gambiensis</name>
    <dbReference type="NCBI Taxonomy" id="67801"/>
    <lineage>
        <taxon>Eukaryota</taxon>
        <taxon>Metazoa</taxon>
        <taxon>Ecdysozoa</taxon>
        <taxon>Arthropoda</taxon>
        <taxon>Hexapoda</taxon>
        <taxon>Insecta</taxon>
        <taxon>Pterygota</taxon>
        <taxon>Neoptera</taxon>
        <taxon>Endopterygota</taxon>
        <taxon>Diptera</taxon>
        <taxon>Brachycera</taxon>
        <taxon>Muscomorpha</taxon>
        <taxon>Hippoboscoidea</taxon>
        <taxon>Glossinidae</taxon>
        <taxon>Glossina</taxon>
    </lineage>
</organism>
<protein>
    <recommendedName>
        <fullName evidence="3">Histone H2A C-terminal domain-containing protein</fullName>
    </recommendedName>
</protein>